<dbReference type="PDB" id="4LBI">
    <property type="method" value="X-ray"/>
    <property type="resolution" value="2.21 A"/>
    <property type="chains" value="A/B/C/D=1-100"/>
</dbReference>
<dbReference type="InterPro" id="IPR005545">
    <property type="entry name" value="YCII"/>
</dbReference>
<dbReference type="PDB" id="4LBP">
    <property type="method" value="X-ray"/>
    <property type="resolution" value="1.87 A"/>
    <property type="chains" value="A=1-100"/>
</dbReference>
<accession>Q45075</accession>
<protein>
    <recommendedName>
        <fullName evidence="2">YCII-related domain-containing protein</fullName>
    </recommendedName>
</protein>
<evidence type="ECO:0007829" key="4">
    <source>
        <dbReference type="PDB" id="4LBH"/>
    </source>
</evidence>
<dbReference type="BioCyc" id="MetaCyc:MONOMER-14675"/>
<dbReference type="Pfam" id="PF03795">
    <property type="entry name" value="YCII"/>
    <property type="match status" value="1"/>
</dbReference>
<proteinExistence type="evidence at protein level"/>
<dbReference type="SUPFAM" id="SSF54909">
    <property type="entry name" value="Dimeric alpha+beta barrel"/>
    <property type="match status" value="1"/>
</dbReference>
<dbReference type="PIR" id="I40181">
    <property type="entry name" value="I40181"/>
</dbReference>
<dbReference type="EvolutionaryTrace" id="Q45075"/>
<dbReference type="PANTHER" id="PTHR33606">
    <property type="entry name" value="PROTEIN YCII"/>
    <property type="match status" value="1"/>
</dbReference>
<organism evidence="3">
    <name type="scientific">Burkholderia cepacia</name>
    <name type="common">Pseudomonas cepacia</name>
    <dbReference type="NCBI Taxonomy" id="292"/>
    <lineage>
        <taxon>Bacteria</taxon>
        <taxon>Pseudomonadati</taxon>
        <taxon>Pseudomonadota</taxon>
        <taxon>Betaproteobacteria</taxon>
        <taxon>Burkholderiales</taxon>
        <taxon>Burkholderiaceae</taxon>
        <taxon>Burkholderia</taxon>
        <taxon>Burkholderia cepacia complex</taxon>
    </lineage>
</organism>
<dbReference type="EMBL" id="U19883">
    <property type="protein sequence ID" value="AAC43337.1"/>
    <property type="molecule type" value="Genomic_DNA"/>
</dbReference>
<evidence type="ECO:0000313" key="3">
    <source>
        <dbReference type="EMBL" id="AAC43337.1"/>
    </source>
</evidence>
<dbReference type="PDB" id="4LBH">
    <property type="method" value="X-ray"/>
    <property type="resolution" value="1.75 A"/>
    <property type="chains" value="A=1-100"/>
</dbReference>
<name>Q45075_BURCE</name>
<comment type="similarity">
    <text evidence="1">Belongs to the YciI family.</text>
</comment>
<reference evidence="3" key="1">
    <citation type="journal article" date="1995" name="Appl. Environ. Microbiol.">
        <title>Sequence analysis of a gene cluster involved in metabolism of 2,4,5-trichlorophenoxyacetic acid by Burkholderia cepacia AC1100.</title>
        <authorList>
            <person name="Daubaras D.L."/>
            <person name="Hershberger C.D."/>
            <person name="Kitano K."/>
            <person name="Chakrabarty A.M."/>
        </authorList>
    </citation>
    <scope>NUCLEOTIDE SEQUENCE</scope>
    <source>
        <strain evidence="3">AC1100</strain>
    </source>
</reference>
<dbReference type="PDBsum" id="4LBH"/>
<evidence type="ECO:0000259" key="2">
    <source>
        <dbReference type="Pfam" id="PF03795"/>
    </source>
</evidence>
<dbReference type="PANTHER" id="PTHR33606:SF3">
    <property type="entry name" value="PROTEIN YCII"/>
    <property type="match status" value="1"/>
</dbReference>
<evidence type="ECO:0000256" key="1">
    <source>
        <dbReference type="ARBA" id="ARBA00007689"/>
    </source>
</evidence>
<keyword evidence="4 5" id="KW-0002">3D-structure</keyword>
<dbReference type="PDBsum" id="4LBI"/>
<dbReference type="InterPro" id="IPR051807">
    <property type="entry name" value="Sec-metab_biosynth-assoc"/>
</dbReference>
<dbReference type="SMR" id="Q45075"/>
<feature type="domain" description="YCII-related" evidence="2">
    <location>
        <begin position="1"/>
        <end position="92"/>
    </location>
</feature>
<dbReference type="AlphaFoldDB" id="Q45075"/>
<reference evidence="4 5" key="2">
    <citation type="journal article" date="2013" name="J. Biol. Chem.">
        <title>Catalytic mechanism of 5-chlorohydroxyhydroquinone dehydrochlorinase from the YCII superfamily of largely unknown function.</title>
        <authorList>
            <person name="Hayes R.P."/>
            <person name="Lewis K.M."/>
            <person name="Xun L."/>
            <person name="Kang C."/>
        </authorList>
    </citation>
    <scope>X-RAY CRYSTALLOGRAPHY (1.75 ANGSTROMS)</scope>
</reference>
<sequence>MLFLIYRKDRPGSLQVRIDNYAAHLAYLEPLKAKIQVGGPTLGAGTGTDDKDMTGSFLIMEAESWDEVHSFVENDPFTKAGLFAATIVERWKHGKHNDSK</sequence>
<evidence type="ECO:0007829" key="5">
    <source>
        <dbReference type="PDB" id="4LBI"/>
    </source>
</evidence>
<dbReference type="InterPro" id="IPR011008">
    <property type="entry name" value="Dimeric_a/b-barrel"/>
</dbReference>
<dbReference type="PDBsum" id="4LBP"/>
<dbReference type="Gene3D" id="3.30.70.1060">
    <property type="entry name" value="Dimeric alpha+beta barrel"/>
    <property type="match status" value="1"/>
</dbReference>